<name>A0A7N0UIS3_KALFE</name>
<sequence>MLGCGCWPGGKVVVAHDLECWRALNRMQGMLALCALLGKGARWARGDEGRAESGRSTQIRGFRLEGWLAGGWFHAPRD</sequence>
<dbReference type="Gramene" id="Kaladp0067s0285.1.v1.1">
    <property type="protein sequence ID" value="Kaladp0067s0285.1.v1.1.CDS.1"/>
    <property type="gene ID" value="Kaladp0067s0285.v1.1"/>
</dbReference>
<accession>A0A7N0UIS3</accession>
<protein>
    <submittedName>
        <fullName evidence="1">Uncharacterized protein</fullName>
    </submittedName>
</protein>
<keyword evidence="2" id="KW-1185">Reference proteome</keyword>
<evidence type="ECO:0000313" key="1">
    <source>
        <dbReference type="EnsemblPlants" id="Kaladp0067s0285.1.v1.1.CDS.1"/>
    </source>
</evidence>
<evidence type="ECO:0000313" key="2">
    <source>
        <dbReference type="Proteomes" id="UP000594263"/>
    </source>
</evidence>
<reference evidence="1" key="1">
    <citation type="submission" date="2021-01" db="UniProtKB">
        <authorList>
            <consortium name="EnsemblPlants"/>
        </authorList>
    </citation>
    <scope>IDENTIFICATION</scope>
</reference>
<organism evidence="1 2">
    <name type="scientific">Kalanchoe fedtschenkoi</name>
    <name type="common">Lavender scallops</name>
    <name type="synonym">South American air plant</name>
    <dbReference type="NCBI Taxonomy" id="63787"/>
    <lineage>
        <taxon>Eukaryota</taxon>
        <taxon>Viridiplantae</taxon>
        <taxon>Streptophyta</taxon>
        <taxon>Embryophyta</taxon>
        <taxon>Tracheophyta</taxon>
        <taxon>Spermatophyta</taxon>
        <taxon>Magnoliopsida</taxon>
        <taxon>eudicotyledons</taxon>
        <taxon>Gunneridae</taxon>
        <taxon>Pentapetalae</taxon>
        <taxon>Saxifragales</taxon>
        <taxon>Crassulaceae</taxon>
        <taxon>Kalanchoe</taxon>
    </lineage>
</organism>
<proteinExistence type="predicted"/>
<dbReference type="AlphaFoldDB" id="A0A7N0UIS3"/>
<dbReference type="Proteomes" id="UP000594263">
    <property type="component" value="Unplaced"/>
</dbReference>
<dbReference type="EnsemblPlants" id="Kaladp0067s0285.1.v1.1">
    <property type="protein sequence ID" value="Kaladp0067s0285.1.v1.1.CDS.1"/>
    <property type="gene ID" value="Kaladp0067s0285.v1.1"/>
</dbReference>